<proteinExistence type="predicted"/>
<name>A0ABD4HQK5_ENTGA</name>
<sequence>MKKMVGIVPFLLLIWLHLAYGTFGKMSVFHQSFMALSNFLDSVVQNNLASTLILFLGIPLLSIIGCYYSLFNEKDSSQKIFFGGMALVSIISFGIFLFITLMGLTNQ</sequence>
<dbReference type="EMBL" id="JABXJK010000078">
    <property type="protein sequence ID" value="MBA0973780.1"/>
    <property type="molecule type" value="Genomic_DNA"/>
</dbReference>
<dbReference type="AlphaFoldDB" id="A0ABD4HQK5"/>
<reference evidence="2 3" key="1">
    <citation type="submission" date="2020-06" db="EMBL/GenBank/DDBJ databases">
        <title>Crossreactivity between MHC class I-restricted antigens from cancer cells and an enterococcal bacteriophage.</title>
        <authorList>
            <person name="Fluckiger A."/>
            <person name="Daillere R."/>
            <person name="Sassi M."/>
            <person name="Cattoir V."/>
            <person name="Kroemer G."/>
            <person name="Zitvogel L."/>
        </authorList>
    </citation>
    <scope>NUCLEOTIDE SEQUENCE [LARGE SCALE GENOMIC DNA]</scope>
    <source>
        <strain evidence="2 3">EG4</strain>
    </source>
</reference>
<accession>A0ABD4HQK5</accession>
<evidence type="ECO:0000256" key="1">
    <source>
        <dbReference type="SAM" id="Phobius"/>
    </source>
</evidence>
<dbReference type="RefSeq" id="WP_176333571.1">
    <property type="nucleotide sequence ID" value="NZ_CAKOCH010000005.1"/>
</dbReference>
<feature type="transmembrane region" description="Helical" evidence="1">
    <location>
        <begin position="48"/>
        <end position="68"/>
    </location>
</feature>
<evidence type="ECO:0000313" key="3">
    <source>
        <dbReference type="Proteomes" id="UP000571857"/>
    </source>
</evidence>
<evidence type="ECO:0000313" key="2">
    <source>
        <dbReference type="EMBL" id="MBA0973780.1"/>
    </source>
</evidence>
<dbReference type="Proteomes" id="UP000571857">
    <property type="component" value="Unassembled WGS sequence"/>
</dbReference>
<protein>
    <submittedName>
        <fullName evidence="2">Uncharacterized protein</fullName>
    </submittedName>
</protein>
<keyword evidence="1" id="KW-0472">Membrane</keyword>
<keyword evidence="1" id="KW-0812">Transmembrane</keyword>
<feature type="transmembrane region" description="Helical" evidence="1">
    <location>
        <begin position="80"/>
        <end position="104"/>
    </location>
</feature>
<comment type="caution">
    <text evidence="2">The sequence shown here is derived from an EMBL/GenBank/DDBJ whole genome shotgun (WGS) entry which is preliminary data.</text>
</comment>
<organism evidence="2 3">
    <name type="scientific">Enterococcus gallinarum</name>
    <dbReference type="NCBI Taxonomy" id="1353"/>
    <lineage>
        <taxon>Bacteria</taxon>
        <taxon>Bacillati</taxon>
        <taxon>Bacillota</taxon>
        <taxon>Bacilli</taxon>
        <taxon>Lactobacillales</taxon>
        <taxon>Enterococcaceae</taxon>
        <taxon>Enterococcus</taxon>
    </lineage>
</organism>
<keyword evidence="1" id="KW-1133">Transmembrane helix</keyword>
<gene>
    <name evidence="2" type="ORF">HWH42_14510</name>
</gene>